<protein>
    <submittedName>
        <fullName evidence="1">5100_t:CDS:1</fullName>
    </submittedName>
</protein>
<evidence type="ECO:0000313" key="1">
    <source>
        <dbReference type="EMBL" id="CAG8496420.1"/>
    </source>
</evidence>
<dbReference type="Proteomes" id="UP000789901">
    <property type="component" value="Unassembled WGS sequence"/>
</dbReference>
<reference evidence="1 2" key="1">
    <citation type="submission" date="2021-06" db="EMBL/GenBank/DDBJ databases">
        <authorList>
            <person name="Kallberg Y."/>
            <person name="Tangrot J."/>
            <person name="Rosling A."/>
        </authorList>
    </citation>
    <scope>NUCLEOTIDE SEQUENCE [LARGE SCALE GENOMIC DNA]</scope>
    <source>
        <strain evidence="1 2">120-4 pot B 10/14</strain>
    </source>
</reference>
<proteinExistence type="predicted"/>
<keyword evidence="2" id="KW-1185">Reference proteome</keyword>
<evidence type="ECO:0000313" key="2">
    <source>
        <dbReference type="Proteomes" id="UP000789901"/>
    </source>
</evidence>
<organism evidence="1 2">
    <name type="scientific">Gigaspora margarita</name>
    <dbReference type="NCBI Taxonomy" id="4874"/>
    <lineage>
        <taxon>Eukaryota</taxon>
        <taxon>Fungi</taxon>
        <taxon>Fungi incertae sedis</taxon>
        <taxon>Mucoromycota</taxon>
        <taxon>Glomeromycotina</taxon>
        <taxon>Glomeromycetes</taxon>
        <taxon>Diversisporales</taxon>
        <taxon>Gigasporaceae</taxon>
        <taxon>Gigaspora</taxon>
    </lineage>
</organism>
<gene>
    <name evidence="1" type="ORF">GMARGA_LOCUS1980</name>
</gene>
<sequence length="56" mass="6304">FAINNGPEIQKNQSSKPKVVNTAINSGTKVKKNQFSKSKYNFQWGNVFNKAVIYVV</sequence>
<dbReference type="EMBL" id="CAJVQB010000575">
    <property type="protein sequence ID" value="CAG8496420.1"/>
    <property type="molecule type" value="Genomic_DNA"/>
</dbReference>
<comment type="caution">
    <text evidence="1">The sequence shown here is derived from an EMBL/GenBank/DDBJ whole genome shotgun (WGS) entry which is preliminary data.</text>
</comment>
<accession>A0ABM8W0X6</accession>
<name>A0ABM8W0X6_GIGMA</name>
<feature type="non-terminal residue" evidence="1">
    <location>
        <position position="1"/>
    </location>
</feature>